<dbReference type="PANTHER" id="PTHR30481:SF2">
    <property type="entry name" value="SITE-SPECIFIC DNA-METHYLTRANSFERASE (ADENINE-SPECIFIC)"/>
    <property type="match status" value="1"/>
</dbReference>
<dbReference type="GO" id="GO:0043565">
    <property type="term" value="F:sequence-specific DNA binding"/>
    <property type="evidence" value="ECO:0007669"/>
    <property type="project" value="TreeGrafter"/>
</dbReference>
<proteinExistence type="predicted"/>
<keyword evidence="2" id="KW-0808">Transferase</keyword>
<dbReference type="GO" id="GO:0009307">
    <property type="term" value="P:DNA restriction-modification system"/>
    <property type="evidence" value="ECO:0007669"/>
    <property type="project" value="InterPro"/>
</dbReference>
<dbReference type="InterPro" id="IPR029063">
    <property type="entry name" value="SAM-dependent_MTases_sf"/>
</dbReference>
<evidence type="ECO:0000313" key="4">
    <source>
        <dbReference type="EMBL" id="KKL03797.1"/>
    </source>
</evidence>
<dbReference type="EMBL" id="LAZR01044788">
    <property type="protein sequence ID" value="KKL03797.1"/>
    <property type="molecule type" value="Genomic_DNA"/>
</dbReference>
<keyword evidence="3" id="KW-0949">S-adenosyl-L-methionine</keyword>
<evidence type="ECO:0000256" key="1">
    <source>
        <dbReference type="ARBA" id="ARBA00022603"/>
    </source>
</evidence>
<accession>A0A0F9AQA5</accession>
<gene>
    <name evidence="4" type="ORF">LCGC14_2622550</name>
</gene>
<dbReference type="SUPFAM" id="SSF53335">
    <property type="entry name" value="S-adenosyl-L-methionine-dependent methyltransferases"/>
    <property type="match status" value="1"/>
</dbReference>
<dbReference type="GO" id="GO:0006298">
    <property type="term" value="P:mismatch repair"/>
    <property type="evidence" value="ECO:0007669"/>
    <property type="project" value="TreeGrafter"/>
</dbReference>
<dbReference type="Pfam" id="PF02086">
    <property type="entry name" value="MethyltransfD12"/>
    <property type="match status" value="1"/>
</dbReference>
<feature type="non-terminal residue" evidence="4">
    <location>
        <position position="1"/>
    </location>
</feature>
<dbReference type="GO" id="GO:0032259">
    <property type="term" value="P:methylation"/>
    <property type="evidence" value="ECO:0007669"/>
    <property type="project" value="UniProtKB-KW"/>
</dbReference>
<sequence length="84" mass="9630">NTALVYLDPPYFEKGGQCYKHSFSEEDHVRLATALRDTHHQWVLSYDDCPEVRDLYSFARIQELPVNYSIAGSVPNVELLITAD</sequence>
<dbReference type="PANTHER" id="PTHR30481">
    <property type="entry name" value="DNA ADENINE METHYLASE"/>
    <property type="match status" value="1"/>
</dbReference>
<dbReference type="AlphaFoldDB" id="A0A0F9AQA5"/>
<dbReference type="GO" id="GO:0009007">
    <property type="term" value="F:site-specific DNA-methyltransferase (adenine-specific) activity"/>
    <property type="evidence" value="ECO:0007669"/>
    <property type="project" value="UniProtKB-EC"/>
</dbReference>
<evidence type="ECO:0000256" key="2">
    <source>
        <dbReference type="ARBA" id="ARBA00022679"/>
    </source>
</evidence>
<evidence type="ECO:0000256" key="3">
    <source>
        <dbReference type="ARBA" id="ARBA00022691"/>
    </source>
</evidence>
<dbReference type="GO" id="GO:1904047">
    <property type="term" value="F:S-adenosyl-L-methionine binding"/>
    <property type="evidence" value="ECO:0007669"/>
    <property type="project" value="TreeGrafter"/>
</dbReference>
<name>A0A0F9AQA5_9ZZZZ</name>
<dbReference type="Gene3D" id="3.40.50.150">
    <property type="entry name" value="Vaccinia Virus protein VP39"/>
    <property type="match status" value="1"/>
</dbReference>
<keyword evidence="1" id="KW-0489">Methyltransferase</keyword>
<dbReference type="InterPro" id="IPR012327">
    <property type="entry name" value="MeTrfase_D12"/>
</dbReference>
<organism evidence="4">
    <name type="scientific">marine sediment metagenome</name>
    <dbReference type="NCBI Taxonomy" id="412755"/>
    <lineage>
        <taxon>unclassified sequences</taxon>
        <taxon>metagenomes</taxon>
        <taxon>ecological metagenomes</taxon>
    </lineage>
</organism>
<evidence type="ECO:0008006" key="5">
    <source>
        <dbReference type="Google" id="ProtNLM"/>
    </source>
</evidence>
<reference evidence="4" key="1">
    <citation type="journal article" date="2015" name="Nature">
        <title>Complex archaea that bridge the gap between prokaryotes and eukaryotes.</title>
        <authorList>
            <person name="Spang A."/>
            <person name="Saw J.H."/>
            <person name="Jorgensen S.L."/>
            <person name="Zaremba-Niedzwiedzka K."/>
            <person name="Martijn J."/>
            <person name="Lind A.E."/>
            <person name="van Eijk R."/>
            <person name="Schleper C."/>
            <person name="Guy L."/>
            <person name="Ettema T.J."/>
        </authorList>
    </citation>
    <scope>NUCLEOTIDE SEQUENCE</scope>
</reference>
<protein>
    <recommendedName>
        <fullName evidence="5">DNA adenine methylase</fullName>
    </recommendedName>
</protein>
<comment type="caution">
    <text evidence="4">The sequence shown here is derived from an EMBL/GenBank/DDBJ whole genome shotgun (WGS) entry which is preliminary data.</text>
</comment>